<dbReference type="Proteomes" id="UP001465976">
    <property type="component" value="Unassembled WGS sequence"/>
</dbReference>
<dbReference type="SUPFAM" id="SSF52047">
    <property type="entry name" value="RNI-like"/>
    <property type="match status" value="1"/>
</dbReference>
<gene>
    <name evidence="1" type="ORF">V5O48_005357</name>
</gene>
<dbReference type="EMBL" id="JBAHYK010000211">
    <property type="protein sequence ID" value="KAL0576627.1"/>
    <property type="molecule type" value="Genomic_DNA"/>
</dbReference>
<keyword evidence="2" id="KW-1185">Reference proteome</keyword>
<proteinExistence type="predicted"/>
<name>A0ABR3FMI1_9AGAR</name>
<organism evidence="1 2">
    <name type="scientific">Marasmius crinis-equi</name>
    <dbReference type="NCBI Taxonomy" id="585013"/>
    <lineage>
        <taxon>Eukaryota</taxon>
        <taxon>Fungi</taxon>
        <taxon>Dikarya</taxon>
        <taxon>Basidiomycota</taxon>
        <taxon>Agaricomycotina</taxon>
        <taxon>Agaricomycetes</taxon>
        <taxon>Agaricomycetidae</taxon>
        <taxon>Agaricales</taxon>
        <taxon>Marasmiineae</taxon>
        <taxon>Marasmiaceae</taxon>
        <taxon>Marasmius</taxon>
    </lineage>
</organism>
<reference evidence="1 2" key="1">
    <citation type="submission" date="2024-02" db="EMBL/GenBank/DDBJ databases">
        <title>A draft genome for the cacao thread blight pathogen Marasmius crinis-equi.</title>
        <authorList>
            <person name="Cohen S.P."/>
            <person name="Baruah I.K."/>
            <person name="Amoako-Attah I."/>
            <person name="Bukari Y."/>
            <person name="Meinhardt L.W."/>
            <person name="Bailey B.A."/>
        </authorList>
    </citation>
    <scope>NUCLEOTIDE SEQUENCE [LARGE SCALE GENOMIC DNA]</scope>
    <source>
        <strain evidence="1 2">GH-76</strain>
    </source>
</reference>
<evidence type="ECO:0000313" key="2">
    <source>
        <dbReference type="Proteomes" id="UP001465976"/>
    </source>
</evidence>
<accession>A0ABR3FMI1</accession>
<evidence type="ECO:0008006" key="3">
    <source>
        <dbReference type="Google" id="ProtNLM"/>
    </source>
</evidence>
<evidence type="ECO:0000313" key="1">
    <source>
        <dbReference type="EMBL" id="KAL0576627.1"/>
    </source>
</evidence>
<sequence length="409" mass="46461">MLPPEIVVQILEGLRESESPKRALQNCCLVNSVWINLAQPLLFRDLSIEHVLCSPNAWSKPRSLSTLATLLEAIVNRPDLATFIHTLTLRRMKKWNAVDSTSALACEQNQHIVSLLPRLTHIRSIVWVDSVFHWLTPEVQKAIFNLFHLPSLVSLNFIGLECRTPYDLFTNIIAGKNLRTLHLSEINFESPSRMIPSHSSTAPRSVPLTALHLKQIDIIVVTNFLSDPNCPFSFASLSSLHLITLLHDRRSASGRTYLTNLFELLGGSVKHLVMTCSQDHSTPLLEFTPFLKTLLLLNLTQNRTSNAVERVQSLFPPSPSTIESITLAIYVDKWLPWRSLDEFFANTIRFPSLRRVELWPVSTTVPSDGWIEDTKIAVELWFPVLLRSNKLRVNPMTWNAYQRVSPNPI</sequence>
<comment type="caution">
    <text evidence="1">The sequence shown here is derived from an EMBL/GenBank/DDBJ whole genome shotgun (WGS) entry which is preliminary data.</text>
</comment>
<protein>
    <recommendedName>
        <fullName evidence="3">F-box domain-containing protein</fullName>
    </recommendedName>
</protein>